<organism evidence="1 2">
    <name type="scientific">Clostridium chromiireducens</name>
    <dbReference type="NCBI Taxonomy" id="225345"/>
    <lineage>
        <taxon>Bacteria</taxon>
        <taxon>Bacillati</taxon>
        <taxon>Bacillota</taxon>
        <taxon>Clostridia</taxon>
        <taxon>Eubacteriales</taxon>
        <taxon>Clostridiaceae</taxon>
        <taxon>Clostridium</taxon>
    </lineage>
</organism>
<dbReference type="EMBL" id="QXDJ01000003">
    <property type="protein sequence ID" value="RII34407.1"/>
    <property type="molecule type" value="Genomic_DNA"/>
</dbReference>
<dbReference type="AlphaFoldDB" id="A0A399IP92"/>
<dbReference type="RefSeq" id="WP_119367162.1">
    <property type="nucleotide sequence ID" value="NZ_JBLZIA010000004.1"/>
</dbReference>
<accession>A0A399IP92</accession>
<gene>
    <name evidence="1" type="ORF">D2A34_14790</name>
</gene>
<protein>
    <submittedName>
        <fullName evidence="1">Uncharacterized protein</fullName>
    </submittedName>
</protein>
<proteinExistence type="predicted"/>
<name>A0A399IP92_9CLOT</name>
<evidence type="ECO:0000313" key="1">
    <source>
        <dbReference type="EMBL" id="RII34407.1"/>
    </source>
</evidence>
<comment type="caution">
    <text evidence="1">The sequence shown here is derived from an EMBL/GenBank/DDBJ whole genome shotgun (WGS) entry which is preliminary data.</text>
</comment>
<dbReference type="Proteomes" id="UP000265930">
    <property type="component" value="Unassembled WGS sequence"/>
</dbReference>
<reference evidence="1 2" key="1">
    <citation type="submission" date="2018-08" db="EMBL/GenBank/DDBJ databases">
        <title>Genome of Clostridium chromiireducens C1, DSM12136.</title>
        <authorList>
            <person name="Xing M."/>
            <person name="Wei Y."/>
            <person name="Ang E.L."/>
            <person name="Zhao H."/>
            <person name="Zhang Y."/>
        </authorList>
    </citation>
    <scope>NUCLEOTIDE SEQUENCE [LARGE SCALE GENOMIC DNA]</scope>
    <source>
        <strain evidence="1 2">C1</strain>
    </source>
</reference>
<sequence>MEIIKTKYGDLNDANIASYYPTGEPESYNIEEESELDISGYKLIPLYGFVDERRKEFPPIKVFKSGNIKSVALNELASIKTSIGVFEAEKVTFYEEGQMNRLFLLDGRLSGYWSEDDEYNLAKVYKLDFEFASIENKLMSLHFYKTGELQSLTLWPKERIRINVNEYNFVGRIGVSLYKSGKIKSCEPFRPTTINTPLGAIEAYDINAIGIHGDTNSLNFNEDGSIKSLISSTNTIAIITPDGDKIYHSPKKIRLYSSSEVMDTITLKIEFIGNKVIIDNKYEYSIDINQFEIKRFGERQLTLSGDLNK</sequence>
<evidence type="ECO:0000313" key="2">
    <source>
        <dbReference type="Proteomes" id="UP000265930"/>
    </source>
</evidence>